<keyword evidence="2" id="KW-1185">Reference proteome</keyword>
<gene>
    <name evidence="1" type="ORF">DPMN_150630</name>
</gene>
<evidence type="ECO:0000313" key="1">
    <source>
        <dbReference type="EMBL" id="KAH3797055.1"/>
    </source>
</evidence>
<name>A0A9D4FIC4_DREPO</name>
<protein>
    <submittedName>
        <fullName evidence="1">Uncharacterized protein</fullName>
    </submittedName>
</protein>
<accession>A0A9D4FIC4</accession>
<sequence>MCGIPSAERDSNILQTIQHALVVLERTSHSCMMFLSQIRSQRGQTTLTRVLSGRRW</sequence>
<dbReference type="EMBL" id="JAIWYP010000007">
    <property type="protein sequence ID" value="KAH3797055.1"/>
    <property type="molecule type" value="Genomic_DNA"/>
</dbReference>
<proteinExistence type="predicted"/>
<reference evidence="1" key="1">
    <citation type="journal article" date="2019" name="bioRxiv">
        <title>The Genome of the Zebra Mussel, Dreissena polymorpha: A Resource for Invasive Species Research.</title>
        <authorList>
            <person name="McCartney M.A."/>
            <person name="Auch B."/>
            <person name="Kono T."/>
            <person name="Mallez S."/>
            <person name="Zhang Y."/>
            <person name="Obille A."/>
            <person name="Becker A."/>
            <person name="Abrahante J.E."/>
            <person name="Garbe J."/>
            <person name="Badalamenti J.P."/>
            <person name="Herman A."/>
            <person name="Mangelson H."/>
            <person name="Liachko I."/>
            <person name="Sullivan S."/>
            <person name="Sone E.D."/>
            <person name="Koren S."/>
            <person name="Silverstein K.A.T."/>
            <person name="Beckman K.B."/>
            <person name="Gohl D.M."/>
        </authorList>
    </citation>
    <scope>NUCLEOTIDE SEQUENCE</scope>
    <source>
        <strain evidence="1">Duluth1</strain>
        <tissue evidence="1">Whole animal</tissue>
    </source>
</reference>
<evidence type="ECO:0000313" key="2">
    <source>
        <dbReference type="Proteomes" id="UP000828390"/>
    </source>
</evidence>
<dbReference type="AlphaFoldDB" id="A0A9D4FIC4"/>
<reference evidence="1" key="2">
    <citation type="submission" date="2020-11" db="EMBL/GenBank/DDBJ databases">
        <authorList>
            <person name="McCartney M.A."/>
            <person name="Auch B."/>
            <person name="Kono T."/>
            <person name="Mallez S."/>
            <person name="Becker A."/>
            <person name="Gohl D.M."/>
            <person name="Silverstein K.A.T."/>
            <person name="Koren S."/>
            <person name="Bechman K.B."/>
            <person name="Herman A."/>
            <person name="Abrahante J.E."/>
            <person name="Garbe J."/>
        </authorList>
    </citation>
    <scope>NUCLEOTIDE SEQUENCE</scope>
    <source>
        <strain evidence="1">Duluth1</strain>
        <tissue evidence="1">Whole animal</tissue>
    </source>
</reference>
<dbReference type="Proteomes" id="UP000828390">
    <property type="component" value="Unassembled WGS sequence"/>
</dbReference>
<comment type="caution">
    <text evidence="1">The sequence shown here is derived from an EMBL/GenBank/DDBJ whole genome shotgun (WGS) entry which is preliminary data.</text>
</comment>
<organism evidence="1 2">
    <name type="scientific">Dreissena polymorpha</name>
    <name type="common">Zebra mussel</name>
    <name type="synonym">Mytilus polymorpha</name>
    <dbReference type="NCBI Taxonomy" id="45954"/>
    <lineage>
        <taxon>Eukaryota</taxon>
        <taxon>Metazoa</taxon>
        <taxon>Spiralia</taxon>
        <taxon>Lophotrochozoa</taxon>
        <taxon>Mollusca</taxon>
        <taxon>Bivalvia</taxon>
        <taxon>Autobranchia</taxon>
        <taxon>Heteroconchia</taxon>
        <taxon>Euheterodonta</taxon>
        <taxon>Imparidentia</taxon>
        <taxon>Neoheterodontei</taxon>
        <taxon>Myida</taxon>
        <taxon>Dreissenoidea</taxon>
        <taxon>Dreissenidae</taxon>
        <taxon>Dreissena</taxon>
    </lineage>
</organism>